<keyword evidence="2" id="KW-1185">Reference proteome</keyword>
<proteinExistence type="predicted"/>
<dbReference type="AlphaFoldDB" id="A0A7X0P4U3"/>
<gene>
    <name evidence="1" type="ORF">HD593_010062</name>
</gene>
<dbReference type="PROSITE" id="PS51257">
    <property type="entry name" value="PROKAR_LIPOPROTEIN"/>
    <property type="match status" value="1"/>
</dbReference>
<dbReference type="Proteomes" id="UP000565579">
    <property type="component" value="Unassembled WGS sequence"/>
</dbReference>
<name>A0A7X0P4U3_9ACTN</name>
<accession>A0A7X0P4U3</accession>
<organism evidence="1 2">
    <name type="scientific">Nonomuraea rubra</name>
    <dbReference type="NCBI Taxonomy" id="46180"/>
    <lineage>
        <taxon>Bacteria</taxon>
        <taxon>Bacillati</taxon>
        <taxon>Actinomycetota</taxon>
        <taxon>Actinomycetes</taxon>
        <taxon>Streptosporangiales</taxon>
        <taxon>Streptosporangiaceae</taxon>
        <taxon>Nonomuraea</taxon>
    </lineage>
</organism>
<comment type="caution">
    <text evidence="1">The sequence shown here is derived from an EMBL/GenBank/DDBJ whole genome shotgun (WGS) entry which is preliminary data.</text>
</comment>
<sequence>MRHAYMTRLTIVVGLILVLACLAFAAIQN</sequence>
<dbReference type="EMBL" id="JACHMI010000001">
    <property type="protein sequence ID" value="MBB6555267.1"/>
    <property type="molecule type" value="Genomic_DNA"/>
</dbReference>
<evidence type="ECO:0000313" key="1">
    <source>
        <dbReference type="EMBL" id="MBB6555267.1"/>
    </source>
</evidence>
<evidence type="ECO:0000313" key="2">
    <source>
        <dbReference type="Proteomes" id="UP000565579"/>
    </source>
</evidence>
<reference evidence="1 2" key="1">
    <citation type="submission" date="2020-08" db="EMBL/GenBank/DDBJ databases">
        <title>Sequencing the genomes of 1000 actinobacteria strains.</title>
        <authorList>
            <person name="Klenk H.-P."/>
        </authorList>
    </citation>
    <scope>NUCLEOTIDE SEQUENCE [LARGE SCALE GENOMIC DNA]</scope>
    <source>
        <strain evidence="1 2">DSM 43768</strain>
    </source>
</reference>
<protein>
    <submittedName>
        <fullName evidence="1">Uncharacterized protein</fullName>
    </submittedName>
</protein>